<dbReference type="Pfam" id="PF02148">
    <property type="entry name" value="zf-UBP"/>
    <property type="match status" value="1"/>
</dbReference>
<protein>
    <recommendedName>
        <fullName evidence="1">UBP-type domain-containing protein</fullName>
    </recommendedName>
</protein>
<keyword evidence="3" id="KW-1185">Reference proteome</keyword>
<reference evidence="2 3" key="1">
    <citation type="journal article" date="2018" name="Nat. Genet.">
        <title>The Rosa genome provides new insights in the design of modern roses.</title>
        <authorList>
            <person name="Bendahmane M."/>
        </authorList>
    </citation>
    <scope>NUCLEOTIDE SEQUENCE [LARGE SCALE GENOMIC DNA]</scope>
    <source>
        <strain evidence="3">cv. Old Blush</strain>
    </source>
</reference>
<organism evidence="2 3">
    <name type="scientific">Rosa chinensis</name>
    <name type="common">China rose</name>
    <dbReference type="NCBI Taxonomy" id="74649"/>
    <lineage>
        <taxon>Eukaryota</taxon>
        <taxon>Viridiplantae</taxon>
        <taxon>Streptophyta</taxon>
        <taxon>Embryophyta</taxon>
        <taxon>Tracheophyta</taxon>
        <taxon>Spermatophyta</taxon>
        <taxon>Magnoliopsida</taxon>
        <taxon>eudicotyledons</taxon>
        <taxon>Gunneridae</taxon>
        <taxon>Pentapetalae</taxon>
        <taxon>rosids</taxon>
        <taxon>fabids</taxon>
        <taxon>Rosales</taxon>
        <taxon>Rosaceae</taxon>
        <taxon>Rosoideae</taxon>
        <taxon>Rosoideae incertae sedis</taxon>
        <taxon>Rosa</taxon>
    </lineage>
</organism>
<dbReference type="Gramene" id="PRQ36975">
    <property type="protein sequence ID" value="PRQ36975"/>
    <property type="gene ID" value="RchiOBHm_Chr4g0397451"/>
</dbReference>
<name>A0A2P6QS12_ROSCH</name>
<comment type="caution">
    <text evidence="2">The sequence shown here is derived from an EMBL/GenBank/DDBJ whole genome shotgun (WGS) entry which is preliminary data.</text>
</comment>
<feature type="domain" description="UBP-type" evidence="1">
    <location>
        <begin position="27"/>
        <end position="69"/>
    </location>
</feature>
<dbReference type="Gene3D" id="3.90.70.10">
    <property type="entry name" value="Cysteine proteinases"/>
    <property type="match status" value="1"/>
</dbReference>
<dbReference type="Proteomes" id="UP000238479">
    <property type="component" value="Chromosome 4"/>
</dbReference>
<dbReference type="SUPFAM" id="SSF54001">
    <property type="entry name" value="Cysteine proteinases"/>
    <property type="match status" value="1"/>
</dbReference>
<dbReference type="InterPro" id="IPR038765">
    <property type="entry name" value="Papain-like_cys_pep_sf"/>
</dbReference>
<dbReference type="InterPro" id="IPR001607">
    <property type="entry name" value="Znf_UBP"/>
</dbReference>
<dbReference type="EMBL" id="PDCK01000042">
    <property type="protein sequence ID" value="PRQ36975.1"/>
    <property type="molecule type" value="Genomic_DNA"/>
</dbReference>
<evidence type="ECO:0000313" key="2">
    <source>
        <dbReference type="EMBL" id="PRQ36975.1"/>
    </source>
</evidence>
<dbReference type="InterPro" id="IPR013083">
    <property type="entry name" value="Znf_RING/FYVE/PHD"/>
</dbReference>
<dbReference type="GO" id="GO:0008270">
    <property type="term" value="F:zinc ion binding"/>
    <property type="evidence" value="ECO:0007669"/>
    <property type="project" value="InterPro"/>
</dbReference>
<gene>
    <name evidence="2" type="ORF">RchiOBHm_Chr4g0397451</name>
</gene>
<dbReference type="AlphaFoldDB" id="A0A2P6QS12"/>
<sequence length="213" mass="24613">MQPPNWCKERDCPYLDSVNRQLVRQNYQGRGRNSHAYSRSLELGHHVYINLVIEKSYCLPDGYEINDPSLEDIRYVLNPRFSEKQVKQIDKNKQSSRAMDGSDYIPGMVGVNNFMEKTDFVNATVQSLMRVAPLRNFLLAKNYESCKSRLLHQFGELTRKIWNGRSFKGPVSQHDFLQAVMEASKKRRGVGLQSDTLIQLSSCHGCSMQFMRI</sequence>
<dbReference type="SUPFAM" id="SSF57850">
    <property type="entry name" value="RING/U-box"/>
    <property type="match status" value="1"/>
</dbReference>
<proteinExistence type="predicted"/>
<accession>A0A2P6QS12</accession>
<dbReference type="STRING" id="74649.A0A2P6QS12"/>
<evidence type="ECO:0000259" key="1">
    <source>
        <dbReference type="Pfam" id="PF02148"/>
    </source>
</evidence>
<evidence type="ECO:0000313" key="3">
    <source>
        <dbReference type="Proteomes" id="UP000238479"/>
    </source>
</evidence>
<dbReference type="Gene3D" id="3.30.40.10">
    <property type="entry name" value="Zinc/RING finger domain, C3HC4 (zinc finger)"/>
    <property type="match status" value="1"/>
</dbReference>